<dbReference type="EMBL" id="VAHF01000003">
    <property type="protein sequence ID" value="TXG65252.1"/>
    <property type="molecule type" value="Genomic_DNA"/>
</dbReference>
<dbReference type="InterPro" id="IPR000668">
    <property type="entry name" value="Peptidase_C1A_C"/>
</dbReference>
<comment type="caution">
    <text evidence="3">The sequence shown here is derived from an EMBL/GenBank/DDBJ whole genome shotgun (WGS) entry which is preliminary data.</text>
</comment>
<dbReference type="OrthoDB" id="1910266at2759"/>
<gene>
    <name evidence="3" type="ORF">EZV62_006527</name>
</gene>
<feature type="domain" description="Myb/SANT-like" evidence="2">
    <location>
        <begin position="330"/>
        <end position="423"/>
    </location>
</feature>
<name>A0A5C7I9B6_9ROSI</name>
<dbReference type="Pfam" id="PF00112">
    <property type="entry name" value="Peptidase_C1"/>
    <property type="match status" value="1"/>
</dbReference>
<accession>A0A5C7I9B6</accession>
<dbReference type="SUPFAM" id="SSF54001">
    <property type="entry name" value="Cysteine proteinases"/>
    <property type="match status" value="1"/>
</dbReference>
<dbReference type="Proteomes" id="UP000323000">
    <property type="component" value="Chromosome 3"/>
</dbReference>
<dbReference type="InterPro" id="IPR046350">
    <property type="entry name" value="Cystatin_sf"/>
</dbReference>
<evidence type="ECO:0008006" key="5">
    <source>
        <dbReference type="Google" id="ProtNLM"/>
    </source>
</evidence>
<organism evidence="3 4">
    <name type="scientific">Acer yangbiense</name>
    <dbReference type="NCBI Taxonomy" id="1000413"/>
    <lineage>
        <taxon>Eukaryota</taxon>
        <taxon>Viridiplantae</taxon>
        <taxon>Streptophyta</taxon>
        <taxon>Embryophyta</taxon>
        <taxon>Tracheophyta</taxon>
        <taxon>Spermatophyta</taxon>
        <taxon>Magnoliopsida</taxon>
        <taxon>eudicotyledons</taxon>
        <taxon>Gunneridae</taxon>
        <taxon>Pentapetalae</taxon>
        <taxon>rosids</taxon>
        <taxon>malvids</taxon>
        <taxon>Sapindales</taxon>
        <taxon>Sapindaceae</taxon>
        <taxon>Hippocastanoideae</taxon>
        <taxon>Acereae</taxon>
        <taxon>Acer</taxon>
    </lineage>
</organism>
<sequence length="628" mass="71353">MLEQKPKKLHAHALLLIGEGTEMKDGAQLDYWIVKNSWGHDWGEGVVHQNMAVVHQTMAMVQQNMSELHQKYDFIDPYDPFWDGSPYIAEPTDKPYFVEYANQLKTTEGFHVDLIPKSICCTGIVPEDVDSEGTIIAAKAAVEEFNRLKGAVFKLSKILNANCLIISSLLYFLTLQCSDGRFYEAKIDMQFRNKGCELVMFRPAKYYPRPRKDKNTNEEGGVEPEGLQILGKKRKKRAKTLAFSKSMVIFFESYETRRRRLFRNSSSSISSIRSEISGLDSVFDCEIHEINGDGTRLQTSYKKSQMEKSMNKFTSSESASSGSRGSKAIWDSQSVEIFCDLCIKEVEQGHRPGTHFSKVGWDNLVKNFNKTTGKEYNKVQLKNRWDTLKNDWKLWRDLVGKETGLGWNAKLKTIDASEEWWHRKLQVHHNAAKFRKEGIEPVMMDKLDRMFMNITATGDHAWAPSSGVLPSDSSNTDTILLESTADSDDSLPFGVTQDIESVEKGGNTRMVNKYNTLGVRDRKGKNIAARGGGKVKTSVKLLEHIDVMIEAISNKSTAASQVQNDTVFSIIEAMQKLVSKTGLKPSDELWLFASRLFSMKDRREVFSLLEDPEDMLTWLRYEKENSLA</sequence>
<dbReference type="GO" id="GO:0006508">
    <property type="term" value="P:proteolysis"/>
    <property type="evidence" value="ECO:0007669"/>
    <property type="project" value="InterPro"/>
</dbReference>
<dbReference type="PANTHER" id="PTHR31704:SF37">
    <property type="entry name" value="HEAT SHOCK PROTEIN"/>
    <property type="match status" value="1"/>
</dbReference>
<dbReference type="Gene3D" id="3.10.450.10">
    <property type="match status" value="1"/>
</dbReference>
<dbReference type="InterPro" id="IPR024752">
    <property type="entry name" value="Myb/SANT-like_dom"/>
</dbReference>
<protein>
    <recommendedName>
        <fullName evidence="5">Myb/SANT-like domain-containing protein</fullName>
    </recommendedName>
</protein>
<keyword evidence="4" id="KW-1185">Reference proteome</keyword>
<dbReference type="GO" id="GO:0008234">
    <property type="term" value="F:cysteine-type peptidase activity"/>
    <property type="evidence" value="ECO:0007669"/>
    <property type="project" value="InterPro"/>
</dbReference>
<feature type="domain" description="Peptidase C1A papain C-terminal" evidence="1">
    <location>
        <begin position="9"/>
        <end position="45"/>
    </location>
</feature>
<evidence type="ECO:0000259" key="2">
    <source>
        <dbReference type="Pfam" id="PF12776"/>
    </source>
</evidence>
<dbReference type="AlphaFoldDB" id="A0A5C7I9B6"/>
<evidence type="ECO:0000259" key="1">
    <source>
        <dbReference type="Pfam" id="PF00112"/>
    </source>
</evidence>
<dbReference type="Pfam" id="PF12776">
    <property type="entry name" value="Myb_DNA-bind_3"/>
    <property type="match status" value="1"/>
</dbReference>
<dbReference type="Gene3D" id="2.40.50.170">
    <property type="entry name" value="Cysteine proteinases. Chain C"/>
    <property type="match status" value="1"/>
</dbReference>
<dbReference type="SUPFAM" id="SSF54403">
    <property type="entry name" value="Cystatin/monellin"/>
    <property type="match status" value="1"/>
</dbReference>
<dbReference type="InterPro" id="IPR038765">
    <property type="entry name" value="Papain-like_cys_pep_sf"/>
</dbReference>
<dbReference type="PANTHER" id="PTHR31704">
    <property type="entry name" value="MYB/SANT-LIKE DNA-BINDING DOMAIN PROTEIN-RELATED"/>
    <property type="match status" value="1"/>
</dbReference>
<reference evidence="4" key="1">
    <citation type="journal article" date="2019" name="Gigascience">
        <title>De novo genome assembly of the endangered Acer yangbiense, a plant species with extremely small populations endemic to Yunnan Province, China.</title>
        <authorList>
            <person name="Yang J."/>
            <person name="Wariss H.M."/>
            <person name="Tao L."/>
            <person name="Zhang R."/>
            <person name="Yun Q."/>
            <person name="Hollingsworth P."/>
            <person name="Dao Z."/>
            <person name="Luo G."/>
            <person name="Guo H."/>
            <person name="Ma Y."/>
            <person name="Sun W."/>
        </authorList>
    </citation>
    <scope>NUCLEOTIDE SEQUENCE [LARGE SCALE GENOMIC DNA]</scope>
    <source>
        <strain evidence="4">cv. Malutang</strain>
    </source>
</reference>
<proteinExistence type="predicted"/>
<evidence type="ECO:0000313" key="3">
    <source>
        <dbReference type="EMBL" id="TXG65252.1"/>
    </source>
</evidence>
<evidence type="ECO:0000313" key="4">
    <source>
        <dbReference type="Proteomes" id="UP000323000"/>
    </source>
</evidence>